<keyword evidence="4 7" id="KW-0812">Transmembrane</keyword>
<reference evidence="9 10" key="1">
    <citation type="submission" date="2023-07" db="EMBL/GenBank/DDBJ databases">
        <title>Sequencing the genomes of 1000 actinobacteria strains.</title>
        <authorList>
            <person name="Klenk H.-P."/>
        </authorList>
    </citation>
    <scope>NUCLEOTIDE SEQUENCE [LARGE SCALE GENOMIC DNA]</scope>
    <source>
        <strain evidence="9 10">DSM 14785</strain>
    </source>
</reference>
<keyword evidence="5 7" id="KW-1133">Transmembrane helix</keyword>
<keyword evidence="3" id="KW-1003">Cell membrane</keyword>
<dbReference type="Pfam" id="PF00528">
    <property type="entry name" value="BPD_transp_1"/>
    <property type="match status" value="1"/>
</dbReference>
<feature type="transmembrane region" description="Helical" evidence="7">
    <location>
        <begin position="40"/>
        <end position="61"/>
    </location>
</feature>
<comment type="caution">
    <text evidence="9">The sequence shown here is derived from an EMBL/GenBank/DDBJ whole genome shotgun (WGS) entry which is preliminary data.</text>
</comment>
<evidence type="ECO:0000313" key="10">
    <source>
        <dbReference type="Proteomes" id="UP001240250"/>
    </source>
</evidence>
<feature type="transmembrane region" description="Helical" evidence="7">
    <location>
        <begin position="107"/>
        <end position="131"/>
    </location>
</feature>
<evidence type="ECO:0000256" key="3">
    <source>
        <dbReference type="ARBA" id="ARBA00022475"/>
    </source>
</evidence>
<gene>
    <name evidence="9" type="ORF">JO380_002348</name>
</gene>
<proteinExistence type="inferred from homology"/>
<dbReference type="SUPFAM" id="SSF161098">
    <property type="entry name" value="MetI-like"/>
    <property type="match status" value="1"/>
</dbReference>
<evidence type="ECO:0000313" key="9">
    <source>
        <dbReference type="EMBL" id="MDQ0425967.1"/>
    </source>
</evidence>
<evidence type="ECO:0000259" key="8">
    <source>
        <dbReference type="PROSITE" id="PS50928"/>
    </source>
</evidence>
<dbReference type="EMBL" id="JAUSVM010000001">
    <property type="protein sequence ID" value="MDQ0425967.1"/>
    <property type="molecule type" value="Genomic_DNA"/>
</dbReference>
<feature type="transmembrane region" description="Helical" evidence="7">
    <location>
        <begin position="267"/>
        <end position="286"/>
    </location>
</feature>
<dbReference type="PANTHER" id="PTHR43386">
    <property type="entry name" value="OLIGOPEPTIDE TRANSPORT SYSTEM PERMEASE PROTEIN APPC"/>
    <property type="match status" value="1"/>
</dbReference>
<dbReference type="InterPro" id="IPR050366">
    <property type="entry name" value="BP-dependent_transpt_permease"/>
</dbReference>
<evidence type="ECO:0000256" key="6">
    <source>
        <dbReference type="ARBA" id="ARBA00023136"/>
    </source>
</evidence>
<dbReference type="CDD" id="cd06261">
    <property type="entry name" value="TM_PBP2"/>
    <property type="match status" value="1"/>
</dbReference>
<feature type="transmembrane region" description="Helical" evidence="7">
    <location>
        <begin position="143"/>
        <end position="161"/>
    </location>
</feature>
<dbReference type="PANTHER" id="PTHR43386:SF25">
    <property type="entry name" value="PEPTIDE ABC TRANSPORTER PERMEASE PROTEIN"/>
    <property type="match status" value="1"/>
</dbReference>
<dbReference type="RefSeq" id="WP_082740248.1">
    <property type="nucleotide sequence ID" value="NZ_JAUSVM010000001.1"/>
</dbReference>
<dbReference type="InterPro" id="IPR035906">
    <property type="entry name" value="MetI-like_sf"/>
</dbReference>
<evidence type="ECO:0000256" key="5">
    <source>
        <dbReference type="ARBA" id="ARBA00022989"/>
    </source>
</evidence>
<name>A0ABU0GKU7_9CELL</name>
<keyword evidence="6 7" id="KW-0472">Membrane</keyword>
<dbReference type="Gene3D" id="1.10.3720.10">
    <property type="entry name" value="MetI-like"/>
    <property type="match status" value="1"/>
</dbReference>
<evidence type="ECO:0000256" key="4">
    <source>
        <dbReference type="ARBA" id="ARBA00022692"/>
    </source>
</evidence>
<dbReference type="Proteomes" id="UP001240250">
    <property type="component" value="Unassembled WGS sequence"/>
</dbReference>
<keyword evidence="2 7" id="KW-0813">Transport</keyword>
<dbReference type="InterPro" id="IPR000515">
    <property type="entry name" value="MetI-like"/>
</dbReference>
<accession>A0ABU0GKU7</accession>
<evidence type="ECO:0000256" key="2">
    <source>
        <dbReference type="ARBA" id="ARBA00022448"/>
    </source>
</evidence>
<keyword evidence="10" id="KW-1185">Reference proteome</keyword>
<comment type="similarity">
    <text evidence="7">Belongs to the binding-protein-dependent transport system permease family.</text>
</comment>
<feature type="transmembrane region" description="Helical" evidence="7">
    <location>
        <begin position="222"/>
        <end position="247"/>
    </location>
</feature>
<sequence>MTVAETAAPVAVRTGAPTRACRGPHVLPARLRHHPLTRPGALLALAVVAVVLAWAVVPGAFTSHDPITGVPADALAPPGAAHWFGTDHLGRDLYARTVHGTALSVRAALVAVAVAAVAGSAIGVVAGFVGGRVDDVLMRGTDVLLAVPNLLLSLAVVTVLGFGTLEVALAVGVASVAAFARLMRGEVLRVRRATYVEAAHLAGAGRASVVVQHVLPNAAGPVLALTTVELGGVVLAVSALSFLGYGATPPTPEWGSLVAEGRNYLASAWWCSTLPGAVIAVVVLAAGRLGRAVGRPGRTAR</sequence>
<protein>
    <submittedName>
        <fullName evidence="9">Peptide/nickel transport system permease protein</fullName>
    </submittedName>
</protein>
<evidence type="ECO:0000256" key="1">
    <source>
        <dbReference type="ARBA" id="ARBA00004651"/>
    </source>
</evidence>
<organism evidence="9 10">
    <name type="scientific">Cellulomonas iranensis</name>
    <dbReference type="NCBI Taxonomy" id="76862"/>
    <lineage>
        <taxon>Bacteria</taxon>
        <taxon>Bacillati</taxon>
        <taxon>Actinomycetota</taxon>
        <taxon>Actinomycetes</taxon>
        <taxon>Micrococcales</taxon>
        <taxon>Cellulomonadaceae</taxon>
        <taxon>Cellulomonas</taxon>
    </lineage>
</organism>
<feature type="domain" description="ABC transmembrane type-1" evidence="8">
    <location>
        <begin position="101"/>
        <end position="290"/>
    </location>
</feature>
<dbReference type="PROSITE" id="PS50928">
    <property type="entry name" value="ABC_TM1"/>
    <property type="match status" value="1"/>
</dbReference>
<evidence type="ECO:0000256" key="7">
    <source>
        <dbReference type="RuleBase" id="RU363032"/>
    </source>
</evidence>
<comment type="subcellular location">
    <subcellularLocation>
        <location evidence="1 7">Cell membrane</location>
        <topology evidence="1 7">Multi-pass membrane protein</topology>
    </subcellularLocation>
</comment>